<dbReference type="AlphaFoldDB" id="A0A1X7SN17"/>
<accession>A0A1X7SN17</accession>
<protein>
    <submittedName>
        <fullName evidence="1">Uncharacterized protein</fullName>
    </submittedName>
</protein>
<sequence length="50" mass="6092">LFDVQGMYSYWSSFHIVCDCVHINTILRMRDTDWFYDSHHIVKKKKVKSI</sequence>
<dbReference type="EnsemblMetazoa" id="Aqu2.1.03482_001">
    <property type="protein sequence ID" value="Aqu2.1.03482_001"/>
    <property type="gene ID" value="Aqu2.1.03482"/>
</dbReference>
<evidence type="ECO:0000313" key="1">
    <source>
        <dbReference type="EnsemblMetazoa" id="Aqu2.1.03482_001"/>
    </source>
</evidence>
<reference evidence="1" key="1">
    <citation type="submission" date="2017-05" db="UniProtKB">
        <authorList>
            <consortium name="EnsemblMetazoa"/>
        </authorList>
    </citation>
    <scope>IDENTIFICATION</scope>
</reference>
<organism evidence="1">
    <name type="scientific">Amphimedon queenslandica</name>
    <name type="common">Sponge</name>
    <dbReference type="NCBI Taxonomy" id="400682"/>
    <lineage>
        <taxon>Eukaryota</taxon>
        <taxon>Metazoa</taxon>
        <taxon>Porifera</taxon>
        <taxon>Demospongiae</taxon>
        <taxon>Heteroscleromorpha</taxon>
        <taxon>Haplosclerida</taxon>
        <taxon>Niphatidae</taxon>
        <taxon>Amphimedon</taxon>
    </lineage>
</organism>
<name>A0A1X7SN17_AMPQE</name>
<proteinExistence type="predicted"/>
<dbReference type="InParanoid" id="A0A1X7SN17"/>